<evidence type="ECO:0000313" key="5">
    <source>
        <dbReference type="Proteomes" id="UP000231742"/>
    </source>
</evidence>
<feature type="domain" description="Zinc-ribbon" evidence="2">
    <location>
        <begin position="4"/>
        <end position="24"/>
    </location>
</feature>
<gene>
    <name evidence="4" type="ORF">CLV85_0773</name>
</gene>
<name>A0A2M9D7A5_9MICO</name>
<feature type="domain" description="DUF4190" evidence="3">
    <location>
        <begin position="44"/>
        <end position="97"/>
    </location>
</feature>
<dbReference type="InterPro" id="IPR026870">
    <property type="entry name" value="Zinc_ribbon_dom"/>
</dbReference>
<comment type="caution">
    <text evidence="4">The sequence shown here is derived from an EMBL/GenBank/DDBJ whole genome shotgun (WGS) entry which is preliminary data.</text>
</comment>
<dbReference type="Proteomes" id="UP000231742">
    <property type="component" value="Unassembled WGS sequence"/>
</dbReference>
<dbReference type="Pfam" id="PF13240">
    <property type="entry name" value="Zn_Ribbon_1"/>
    <property type="match status" value="1"/>
</dbReference>
<accession>A0A2M9D7A5</accession>
<dbReference type="AlphaFoldDB" id="A0A2M9D7A5"/>
<feature type="transmembrane region" description="Helical" evidence="1">
    <location>
        <begin position="43"/>
        <end position="66"/>
    </location>
</feature>
<sequence>MPECSSCAAQVQPEWKFCIYCGEPTSADAARPAPLAAPRTNPIAILALILAAFGGAPALIFGHLAMRQIKENGERGMIMARIATALGYVWLVVWGILLYSLLTNVS</sequence>
<keyword evidence="5" id="KW-1185">Reference proteome</keyword>
<protein>
    <submittedName>
        <fullName evidence="4">Zinc ribbon protein</fullName>
    </submittedName>
</protein>
<organism evidence="4 5">
    <name type="scientific">Salinibacterium amurskyense</name>
    <dbReference type="NCBI Taxonomy" id="205941"/>
    <lineage>
        <taxon>Bacteria</taxon>
        <taxon>Bacillati</taxon>
        <taxon>Actinomycetota</taxon>
        <taxon>Actinomycetes</taxon>
        <taxon>Micrococcales</taxon>
        <taxon>Microbacteriaceae</taxon>
        <taxon>Salinibacterium</taxon>
    </lineage>
</organism>
<dbReference type="OrthoDB" id="4374883at2"/>
<dbReference type="InterPro" id="IPR025241">
    <property type="entry name" value="DUF4190"/>
</dbReference>
<evidence type="ECO:0000313" key="4">
    <source>
        <dbReference type="EMBL" id="PJJ81596.1"/>
    </source>
</evidence>
<proteinExistence type="predicted"/>
<evidence type="ECO:0000256" key="1">
    <source>
        <dbReference type="SAM" id="Phobius"/>
    </source>
</evidence>
<dbReference type="EMBL" id="PGFH01000001">
    <property type="protein sequence ID" value="PJJ81596.1"/>
    <property type="molecule type" value="Genomic_DNA"/>
</dbReference>
<keyword evidence="1" id="KW-0472">Membrane</keyword>
<keyword evidence="1" id="KW-1133">Transmembrane helix</keyword>
<keyword evidence="1" id="KW-0812">Transmembrane</keyword>
<reference evidence="4 5" key="1">
    <citation type="submission" date="2017-11" db="EMBL/GenBank/DDBJ databases">
        <title>Genomic Encyclopedia of Archaeal and Bacterial Type Strains, Phase II (KMG-II): From Individual Species to Whole Genera.</title>
        <authorList>
            <person name="Goeker M."/>
        </authorList>
    </citation>
    <scope>NUCLEOTIDE SEQUENCE [LARGE SCALE GENOMIC DNA]</scope>
    <source>
        <strain evidence="4 5">DSM 16400</strain>
    </source>
</reference>
<evidence type="ECO:0000259" key="2">
    <source>
        <dbReference type="Pfam" id="PF13240"/>
    </source>
</evidence>
<dbReference type="Pfam" id="PF13828">
    <property type="entry name" value="DUF4190"/>
    <property type="match status" value="1"/>
</dbReference>
<evidence type="ECO:0000259" key="3">
    <source>
        <dbReference type="Pfam" id="PF13828"/>
    </source>
</evidence>
<dbReference type="RefSeq" id="WP_100388262.1">
    <property type="nucleotide sequence ID" value="NZ_BMZU01000001.1"/>
</dbReference>
<feature type="transmembrane region" description="Helical" evidence="1">
    <location>
        <begin position="78"/>
        <end position="102"/>
    </location>
</feature>